<feature type="domain" description="Concentrative nucleoside transporter N-terminal" evidence="9">
    <location>
        <begin position="66"/>
        <end position="139"/>
    </location>
</feature>
<evidence type="ECO:0000256" key="7">
    <source>
        <dbReference type="SAM" id="Phobius"/>
    </source>
</evidence>
<reference evidence="12 13" key="1">
    <citation type="journal article" date="2017" name="Int. J. Syst. Evol. Microbiol.">
        <title>Maripseudobacter aurantiacus gen. nov., sp. nov., a novel member of the family Flavobacteriaceae isolated from a sedimentation basin.</title>
        <authorList>
            <person name="Chen C."/>
            <person name="Su Y."/>
            <person name="Tao T."/>
            <person name="Fu G."/>
            <person name="Zhang C."/>
            <person name="Sun C."/>
            <person name="Zhang X."/>
            <person name="Wu M."/>
        </authorList>
    </citation>
    <scope>NUCLEOTIDE SEQUENCE [LARGE SCALE GENOMIC DNA]</scope>
    <source>
        <strain evidence="13">CDA4</strain>
    </source>
</reference>
<evidence type="ECO:0000256" key="2">
    <source>
        <dbReference type="ARBA" id="ARBA00009033"/>
    </source>
</evidence>
<evidence type="ECO:0000256" key="4">
    <source>
        <dbReference type="ARBA" id="ARBA00022692"/>
    </source>
</evidence>
<feature type="transmembrane region" description="Helical" evidence="7">
    <location>
        <begin position="427"/>
        <end position="448"/>
    </location>
</feature>
<dbReference type="GO" id="GO:0005337">
    <property type="term" value="F:nucleoside transmembrane transporter activity"/>
    <property type="evidence" value="ECO:0007669"/>
    <property type="project" value="InterPro"/>
</dbReference>
<feature type="transmembrane region" description="Helical" evidence="7">
    <location>
        <begin position="261"/>
        <end position="279"/>
    </location>
</feature>
<protein>
    <submittedName>
        <fullName evidence="12">Na+ dependent nucleoside transporter</fullName>
    </submittedName>
</protein>
<feature type="domain" description="Nucleoside transporter/FeoB GTPase Gate" evidence="11">
    <location>
        <begin position="153"/>
        <end position="251"/>
    </location>
</feature>
<dbReference type="InterPro" id="IPR011657">
    <property type="entry name" value="CNT_C_dom"/>
</dbReference>
<keyword evidence="3" id="KW-1003">Cell membrane</keyword>
<dbReference type="GO" id="GO:0005886">
    <property type="term" value="C:plasma membrane"/>
    <property type="evidence" value="ECO:0007669"/>
    <property type="project" value="UniProtKB-SubCell"/>
</dbReference>
<evidence type="ECO:0000256" key="5">
    <source>
        <dbReference type="ARBA" id="ARBA00022989"/>
    </source>
</evidence>
<keyword evidence="5 7" id="KW-1133">Transmembrane helix</keyword>
<dbReference type="InterPro" id="IPR002668">
    <property type="entry name" value="CNT_N_dom"/>
</dbReference>
<name>A0A5R8LUU1_9FLAO</name>
<keyword evidence="6 7" id="KW-0472">Membrane</keyword>
<feature type="transmembrane region" description="Helical" evidence="7">
    <location>
        <begin position="90"/>
        <end position="114"/>
    </location>
</feature>
<evidence type="ECO:0000256" key="6">
    <source>
        <dbReference type="ARBA" id="ARBA00023136"/>
    </source>
</evidence>
<gene>
    <name evidence="12" type="ORF">FEK29_16875</name>
</gene>
<accession>A0A5R8LUU1</accession>
<feature type="transmembrane region" description="Helical" evidence="7">
    <location>
        <begin position="468"/>
        <end position="487"/>
    </location>
</feature>
<feature type="transmembrane region" description="Helical" evidence="7">
    <location>
        <begin position="61"/>
        <end position="78"/>
    </location>
</feature>
<dbReference type="PANTHER" id="PTHR10590:SF4">
    <property type="entry name" value="SOLUTE CARRIER FAMILY 28 MEMBER 3"/>
    <property type="match status" value="1"/>
</dbReference>
<evidence type="ECO:0000259" key="9">
    <source>
        <dbReference type="Pfam" id="PF01773"/>
    </source>
</evidence>
<dbReference type="Proteomes" id="UP000308382">
    <property type="component" value="Unassembled WGS sequence"/>
</dbReference>
<keyword evidence="13" id="KW-1185">Reference proteome</keyword>
<dbReference type="AlphaFoldDB" id="A0A5R8LUU1"/>
<dbReference type="Pfam" id="PF07670">
    <property type="entry name" value="Gate"/>
    <property type="match status" value="1"/>
</dbReference>
<feature type="transmembrane region" description="Helical" evidence="7">
    <location>
        <begin position="147"/>
        <end position="172"/>
    </location>
</feature>
<keyword evidence="4 7" id="KW-0812">Transmembrane</keyword>
<sequence length="488" mass="52104">MKKNPRLQLLLFFLFPVLLFSQTPDTSETLLNSVDSTVLNDIVEKQLNSAIPNEGFSFHSLWRGILGMLVLIGLAFLFSSNRKAINWKTVGIGLAIQLALAIGILKVPFIRAIFTVLGKIFNEILNFTVAGSQFLLGNLMNLDNPNIGYVFAFQILPTIIFFSALTSVLFYLGIIQKIVKGLAWLLTKSLGISGPESLSVAGNIFLGQTEAPLMIKAYLERMTKSEILLVMIGGMATVAGGVLAAYIGFLGGNDEALRLEFARHLIAASVMAAPGAIVVSKILCPQTEEVDTNIKVSTEKIGTNLLDAIANGTTEGLKLAVNVGAMLLVFVAFIAMLNGIFGYVGDLTNINQFVAEHSSFEKLSMEAILGTIFAPLMWLIGVANEDIALMGQLLGIKLASSEFVAYTQLAELKNVAITPSLSYQKSIIMATYMLCGFANFASIGIQIGGIGSLAPGQRKTLSEFGMKAVLGGSLASLLSATIAGMILG</sequence>
<comment type="similarity">
    <text evidence="2">Belongs to the concentrative nucleoside transporter (CNT) (TC 2.A.41) family.</text>
</comment>
<evidence type="ECO:0000259" key="10">
    <source>
        <dbReference type="Pfam" id="PF07662"/>
    </source>
</evidence>
<dbReference type="Pfam" id="PF07662">
    <property type="entry name" value="Nucleos_tra2_C"/>
    <property type="match status" value="1"/>
</dbReference>
<feature type="signal peptide" evidence="8">
    <location>
        <begin position="1"/>
        <end position="21"/>
    </location>
</feature>
<evidence type="ECO:0000256" key="3">
    <source>
        <dbReference type="ARBA" id="ARBA00022475"/>
    </source>
</evidence>
<dbReference type="OrthoDB" id="9766455at2"/>
<feature type="transmembrane region" description="Helical" evidence="7">
    <location>
        <begin position="319"/>
        <end position="343"/>
    </location>
</feature>
<evidence type="ECO:0000313" key="12">
    <source>
        <dbReference type="EMBL" id="TLF40975.1"/>
    </source>
</evidence>
<comment type="caution">
    <text evidence="12">The sequence shown here is derived from an EMBL/GenBank/DDBJ whole genome shotgun (WGS) entry which is preliminary data.</text>
</comment>
<organism evidence="12 13">
    <name type="scientific">Maribacter aurantiacus</name>
    <dbReference type="NCBI Taxonomy" id="1882343"/>
    <lineage>
        <taxon>Bacteria</taxon>
        <taxon>Pseudomonadati</taxon>
        <taxon>Bacteroidota</taxon>
        <taxon>Flavobacteriia</taxon>
        <taxon>Flavobacteriales</taxon>
        <taxon>Flavobacteriaceae</taxon>
        <taxon>Maribacter</taxon>
    </lineage>
</organism>
<dbReference type="Pfam" id="PF01773">
    <property type="entry name" value="Nucleos_tra2_N"/>
    <property type="match status" value="1"/>
</dbReference>
<comment type="subcellular location">
    <subcellularLocation>
        <location evidence="1">Cell membrane</location>
        <topology evidence="1">Multi-pass membrane protein</topology>
    </subcellularLocation>
</comment>
<evidence type="ECO:0000259" key="11">
    <source>
        <dbReference type="Pfam" id="PF07670"/>
    </source>
</evidence>
<dbReference type="PANTHER" id="PTHR10590">
    <property type="entry name" value="SODIUM/NUCLEOSIDE COTRANSPORTER"/>
    <property type="match status" value="1"/>
</dbReference>
<dbReference type="RefSeq" id="WP_138259610.1">
    <property type="nucleotide sequence ID" value="NZ_VBUK01000014.1"/>
</dbReference>
<dbReference type="InterPro" id="IPR011642">
    <property type="entry name" value="Gate_dom"/>
</dbReference>
<keyword evidence="8" id="KW-0732">Signal</keyword>
<feature type="domain" description="Concentrative nucleoside transporter C-terminal" evidence="10">
    <location>
        <begin position="264"/>
        <end position="484"/>
    </location>
</feature>
<dbReference type="EMBL" id="VBUK01000014">
    <property type="protein sequence ID" value="TLF40975.1"/>
    <property type="molecule type" value="Genomic_DNA"/>
</dbReference>
<dbReference type="GO" id="GO:0015293">
    <property type="term" value="F:symporter activity"/>
    <property type="evidence" value="ECO:0007669"/>
    <property type="project" value="TreeGrafter"/>
</dbReference>
<feature type="chain" id="PRO_5024380600" evidence="8">
    <location>
        <begin position="22"/>
        <end position="488"/>
    </location>
</feature>
<evidence type="ECO:0000256" key="1">
    <source>
        <dbReference type="ARBA" id="ARBA00004651"/>
    </source>
</evidence>
<dbReference type="InterPro" id="IPR008276">
    <property type="entry name" value="C_nuclsd_transpt"/>
</dbReference>
<feature type="transmembrane region" description="Helical" evidence="7">
    <location>
        <begin position="227"/>
        <end position="249"/>
    </location>
</feature>
<evidence type="ECO:0000256" key="8">
    <source>
        <dbReference type="SAM" id="SignalP"/>
    </source>
</evidence>
<evidence type="ECO:0000313" key="13">
    <source>
        <dbReference type="Proteomes" id="UP000308382"/>
    </source>
</evidence>
<feature type="transmembrane region" description="Helical" evidence="7">
    <location>
        <begin position="363"/>
        <end position="383"/>
    </location>
</feature>
<proteinExistence type="inferred from homology"/>